<feature type="region of interest" description="Disordered" evidence="1">
    <location>
        <begin position="102"/>
        <end position="122"/>
    </location>
</feature>
<dbReference type="OrthoDB" id="1746852at2759"/>
<feature type="compositionally biased region" description="Basic and acidic residues" evidence="1">
    <location>
        <begin position="226"/>
        <end position="235"/>
    </location>
</feature>
<evidence type="ECO:0000256" key="1">
    <source>
        <dbReference type="SAM" id="MobiDB-lite"/>
    </source>
</evidence>
<sequence>MRSHLYLDSSPNPPDRGKISPTFSASELAQSRILRKLSIARFSPPRHLRLRDNLQMAISPTKSPTSPGYTYILSRPFGAFCGNDSSQPSMHMRSRCLPKLSANSPLDKRARPMTNTSQGPDLEGLYREIHGAKPKEGSVGCLVIPDVKEGRLHRNPAKLQVLRTKRLGEEDPLAEVIKPSNGICPPLKRSEIWTPASMQQHGADKYIAVEGLAEAKHRRRKKDDHKRKEPGMRRSEYREQIRSKRRYGANRPTTRDIQVIHGGFGSGGYSSSSRKRHARNANGRADEEVYNLSSSTIDILPPITFNNDDLRGLHFPHDVALVVSAVIANFNVQRILVDNGSSADILFISAFDKMKIGLDKLHPFHTPLIRFGGNTIHPLGWIKLPITLGTEPHQTTIWQDFIVVDCPSPYNAILGRPTLGRIRAITSTYHLKMKFPTSMGVGEMRGDQKKPDNASSQP</sequence>
<evidence type="ECO:0000313" key="3">
    <source>
        <dbReference type="Proteomes" id="UP000585474"/>
    </source>
</evidence>
<dbReference type="PANTHER" id="PTHR33240:SF17">
    <property type="entry name" value="EUKARYOTIC PEPTIDE CHAIN RELEASE FACTOR GTP-BINDING SUBUNIT-LIKE"/>
    <property type="match status" value="1"/>
</dbReference>
<feature type="compositionally biased region" description="Basic residues" evidence="1">
    <location>
        <begin position="216"/>
        <end position="225"/>
    </location>
</feature>
<proteinExistence type="predicted"/>
<evidence type="ECO:0008006" key="4">
    <source>
        <dbReference type="Google" id="ProtNLM"/>
    </source>
</evidence>
<name>A0A7J0FBK6_9ERIC</name>
<gene>
    <name evidence="2" type="ORF">Acr_10g0009440</name>
</gene>
<organism evidence="2 3">
    <name type="scientific">Actinidia rufa</name>
    <dbReference type="NCBI Taxonomy" id="165716"/>
    <lineage>
        <taxon>Eukaryota</taxon>
        <taxon>Viridiplantae</taxon>
        <taxon>Streptophyta</taxon>
        <taxon>Embryophyta</taxon>
        <taxon>Tracheophyta</taxon>
        <taxon>Spermatophyta</taxon>
        <taxon>Magnoliopsida</taxon>
        <taxon>eudicotyledons</taxon>
        <taxon>Gunneridae</taxon>
        <taxon>Pentapetalae</taxon>
        <taxon>asterids</taxon>
        <taxon>Ericales</taxon>
        <taxon>Actinidiaceae</taxon>
        <taxon>Actinidia</taxon>
    </lineage>
</organism>
<feature type="region of interest" description="Disordered" evidence="1">
    <location>
        <begin position="1"/>
        <end position="21"/>
    </location>
</feature>
<accession>A0A7J0FBK6</accession>
<keyword evidence="3" id="KW-1185">Reference proteome</keyword>
<feature type="region of interest" description="Disordered" evidence="1">
    <location>
        <begin position="215"/>
        <end position="235"/>
    </location>
</feature>
<dbReference type="CDD" id="cd00303">
    <property type="entry name" value="retropepsin_like"/>
    <property type="match status" value="1"/>
</dbReference>
<evidence type="ECO:0000313" key="2">
    <source>
        <dbReference type="EMBL" id="GFY95559.1"/>
    </source>
</evidence>
<reference evidence="2 3" key="1">
    <citation type="submission" date="2019-07" db="EMBL/GenBank/DDBJ databases">
        <title>De Novo Assembly of kiwifruit Actinidia rufa.</title>
        <authorList>
            <person name="Sugita-Konishi S."/>
            <person name="Sato K."/>
            <person name="Mori E."/>
            <person name="Abe Y."/>
            <person name="Kisaki G."/>
            <person name="Hamano K."/>
            <person name="Suezawa K."/>
            <person name="Otani M."/>
            <person name="Fukuda T."/>
            <person name="Manabe T."/>
            <person name="Gomi K."/>
            <person name="Tabuchi M."/>
            <person name="Akimitsu K."/>
            <person name="Kataoka I."/>
        </authorList>
    </citation>
    <scope>NUCLEOTIDE SEQUENCE [LARGE SCALE GENOMIC DNA]</scope>
    <source>
        <strain evidence="3">cv. Fuchu</strain>
    </source>
</reference>
<dbReference type="InterPro" id="IPR021109">
    <property type="entry name" value="Peptidase_aspartic_dom_sf"/>
</dbReference>
<dbReference type="AlphaFoldDB" id="A0A7J0FBK6"/>
<comment type="caution">
    <text evidence="2">The sequence shown here is derived from an EMBL/GenBank/DDBJ whole genome shotgun (WGS) entry which is preliminary data.</text>
</comment>
<dbReference type="Proteomes" id="UP000585474">
    <property type="component" value="Unassembled WGS sequence"/>
</dbReference>
<protein>
    <recommendedName>
        <fullName evidence="4">Reverse transcriptase domain-containing protein</fullName>
    </recommendedName>
</protein>
<dbReference type="Gene3D" id="2.40.70.10">
    <property type="entry name" value="Acid Proteases"/>
    <property type="match status" value="1"/>
</dbReference>
<dbReference type="PANTHER" id="PTHR33240">
    <property type="entry name" value="OS08G0508500 PROTEIN"/>
    <property type="match status" value="1"/>
</dbReference>
<dbReference type="EMBL" id="BJWL01000010">
    <property type="protein sequence ID" value="GFY95559.1"/>
    <property type="molecule type" value="Genomic_DNA"/>
</dbReference>